<dbReference type="Gene3D" id="3.90.550.10">
    <property type="entry name" value="Spore Coat Polysaccharide Biosynthesis Protein SpsA, Chain A"/>
    <property type="match status" value="1"/>
</dbReference>
<sequence length="278" mass="31611">MSGQLPISAIVLTKDEAPGIVRCVERLADFDDVIVVDSLSTDGTPQLAEAAGARVVDFVWNGAYPKKKQWSLDHAGARHDWVLLLDADEAPTAALVTELRTLLPELRARSRGAYDIRLRYKFAGRFLDHGHTVVKRSLVDRTAARFPEIDDLDAPGIREVEGHYQPQTERGIGRVKGRIEHDDVDPIASWFERHNRYSGWEAHLRARGDARREVASRRSAKGRLFDRVPFKPLSFFAYSYLLKAGFLDGRAGFDYAVALSTYYWQIGVKYRELRRQER</sequence>
<dbReference type="RefSeq" id="WP_203653208.1">
    <property type="nucleotide sequence ID" value="NZ_BONR01000001.1"/>
</dbReference>
<evidence type="ECO:0000313" key="3">
    <source>
        <dbReference type="Proteomes" id="UP000652354"/>
    </source>
</evidence>
<reference evidence="2" key="1">
    <citation type="submission" date="2021-01" db="EMBL/GenBank/DDBJ databases">
        <title>Whole genome shotgun sequence of Demequina activiva NBRC 110675.</title>
        <authorList>
            <person name="Komaki H."/>
            <person name="Tamura T."/>
        </authorList>
    </citation>
    <scope>NUCLEOTIDE SEQUENCE</scope>
    <source>
        <strain evidence="2">NBRC 110675</strain>
    </source>
</reference>
<dbReference type="PANTHER" id="PTHR43630">
    <property type="entry name" value="POLY-BETA-1,6-N-ACETYL-D-GLUCOSAMINE SYNTHASE"/>
    <property type="match status" value="1"/>
</dbReference>
<gene>
    <name evidence="2" type="ORF">Dac01nite_05360</name>
</gene>
<comment type="caution">
    <text evidence="2">The sequence shown here is derived from an EMBL/GenBank/DDBJ whole genome shotgun (WGS) entry which is preliminary data.</text>
</comment>
<dbReference type="GO" id="GO:0016740">
    <property type="term" value="F:transferase activity"/>
    <property type="evidence" value="ECO:0007669"/>
    <property type="project" value="UniProtKB-KW"/>
</dbReference>
<dbReference type="EMBL" id="BONR01000001">
    <property type="protein sequence ID" value="GIG53784.1"/>
    <property type="molecule type" value="Genomic_DNA"/>
</dbReference>
<evidence type="ECO:0000313" key="2">
    <source>
        <dbReference type="EMBL" id="GIG53784.1"/>
    </source>
</evidence>
<keyword evidence="3" id="KW-1185">Reference proteome</keyword>
<feature type="domain" description="Glycosyltransferase 2-like" evidence="1">
    <location>
        <begin position="8"/>
        <end position="99"/>
    </location>
</feature>
<dbReference type="SUPFAM" id="SSF53448">
    <property type="entry name" value="Nucleotide-diphospho-sugar transferases"/>
    <property type="match status" value="1"/>
</dbReference>
<accession>A0A919UFT7</accession>
<evidence type="ECO:0000259" key="1">
    <source>
        <dbReference type="Pfam" id="PF00535"/>
    </source>
</evidence>
<name>A0A919UFT7_9MICO</name>
<organism evidence="2 3">
    <name type="scientific">Demequina activiva</name>
    <dbReference type="NCBI Taxonomy" id="1582364"/>
    <lineage>
        <taxon>Bacteria</taxon>
        <taxon>Bacillati</taxon>
        <taxon>Actinomycetota</taxon>
        <taxon>Actinomycetes</taxon>
        <taxon>Micrococcales</taxon>
        <taxon>Demequinaceae</taxon>
        <taxon>Demequina</taxon>
    </lineage>
</organism>
<dbReference type="CDD" id="cd02511">
    <property type="entry name" value="Beta4Glucosyltransferase"/>
    <property type="match status" value="1"/>
</dbReference>
<dbReference type="Proteomes" id="UP000652354">
    <property type="component" value="Unassembled WGS sequence"/>
</dbReference>
<protein>
    <submittedName>
        <fullName evidence="2">Glycosyl transferase family 2</fullName>
    </submittedName>
</protein>
<proteinExistence type="predicted"/>
<dbReference type="Pfam" id="PF00535">
    <property type="entry name" value="Glycos_transf_2"/>
    <property type="match status" value="1"/>
</dbReference>
<dbReference type="AlphaFoldDB" id="A0A919UFT7"/>
<dbReference type="InterPro" id="IPR029044">
    <property type="entry name" value="Nucleotide-diphossugar_trans"/>
</dbReference>
<dbReference type="PANTHER" id="PTHR43630:SF2">
    <property type="entry name" value="GLYCOSYLTRANSFERASE"/>
    <property type="match status" value="1"/>
</dbReference>
<dbReference type="InterPro" id="IPR001173">
    <property type="entry name" value="Glyco_trans_2-like"/>
</dbReference>
<keyword evidence="2" id="KW-0808">Transferase</keyword>